<dbReference type="AlphaFoldDB" id="A0A3Q4N576"/>
<reference evidence="2" key="1">
    <citation type="submission" date="2025-08" db="UniProtKB">
        <authorList>
            <consortium name="Ensembl"/>
        </authorList>
    </citation>
    <scope>IDENTIFICATION</scope>
</reference>
<dbReference type="Ensembl" id="ENSNBRT00000027882.1">
    <property type="protein sequence ID" value="ENSNBRP00000027169.1"/>
    <property type="gene ID" value="ENSNBRG00000020738.1"/>
</dbReference>
<organism evidence="2 3">
    <name type="scientific">Neolamprologus brichardi</name>
    <name type="common">Fairy cichlid</name>
    <name type="synonym">Lamprologus brichardi</name>
    <dbReference type="NCBI Taxonomy" id="32507"/>
    <lineage>
        <taxon>Eukaryota</taxon>
        <taxon>Metazoa</taxon>
        <taxon>Chordata</taxon>
        <taxon>Craniata</taxon>
        <taxon>Vertebrata</taxon>
        <taxon>Euteleostomi</taxon>
        <taxon>Actinopterygii</taxon>
        <taxon>Neopterygii</taxon>
        <taxon>Teleostei</taxon>
        <taxon>Neoteleostei</taxon>
        <taxon>Acanthomorphata</taxon>
        <taxon>Ovalentaria</taxon>
        <taxon>Cichlomorphae</taxon>
        <taxon>Cichliformes</taxon>
        <taxon>Cichlidae</taxon>
        <taxon>African cichlids</taxon>
        <taxon>Pseudocrenilabrinae</taxon>
        <taxon>Lamprologini</taxon>
        <taxon>Neolamprologus</taxon>
    </lineage>
</organism>
<keyword evidence="1" id="KW-0732">Signal</keyword>
<protein>
    <submittedName>
        <fullName evidence="2">Gastric intrinsic factor-like</fullName>
    </submittedName>
</protein>
<dbReference type="Bgee" id="ENSNBRG00000020738">
    <property type="expression patterns" value="Expressed in liver and 3 other cell types or tissues"/>
</dbReference>
<dbReference type="GO" id="GO:0015889">
    <property type="term" value="P:cobalamin transport"/>
    <property type="evidence" value="ECO:0007669"/>
    <property type="project" value="TreeGrafter"/>
</dbReference>
<dbReference type="OMA" id="QQDFKFT"/>
<keyword evidence="3" id="KW-1185">Reference proteome</keyword>
<dbReference type="PANTHER" id="PTHR10559">
    <property type="entry name" value="TRANSCOBALAMIN-1/GASTRIC INTRINSIC FACTOR"/>
    <property type="match status" value="1"/>
</dbReference>
<dbReference type="InterPro" id="IPR051588">
    <property type="entry name" value="Cobalamin_Transport"/>
</dbReference>
<dbReference type="GO" id="GO:0031419">
    <property type="term" value="F:cobalamin binding"/>
    <property type="evidence" value="ECO:0007669"/>
    <property type="project" value="TreeGrafter"/>
</dbReference>
<dbReference type="Gene3D" id="2.170.130.30">
    <property type="match status" value="1"/>
</dbReference>
<sequence length="141" mass="15601">MALRTSALLSVGFFLLLTRGALTDTDEGSLSIKLSVENEQSNEPLKSYSSSVVKGGVLLGALRRLHDAQHDFKFTVKEDPNFGLFLESVNGVAGNKDEKTYWEILSESSGEFNRLDVGIGCYTPKADEHIVLRYTTWSPQQ</sequence>
<accession>A0A3Q4N576</accession>
<evidence type="ECO:0000313" key="2">
    <source>
        <dbReference type="Ensembl" id="ENSNBRP00000027169.1"/>
    </source>
</evidence>
<proteinExistence type="predicted"/>
<dbReference type="PANTHER" id="PTHR10559:SF18">
    <property type="entry name" value="TRANSCOBALAMIN II"/>
    <property type="match status" value="1"/>
</dbReference>
<dbReference type="GO" id="GO:0005615">
    <property type="term" value="C:extracellular space"/>
    <property type="evidence" value="ECO:0007669"/>
    <property type="project" value="TreeGrafter"/>
</dbReference>
<name>A0A3Q4N576_NEOBR</name>
<evidence type="ECO:0000313" key="3">
    <source>
        <dbReference type="Proteomes" id="UP000261580"/>
    </source>
</evidence>
<feature type="signal peptide" evidence="1">
    <location>
        <begin position="1"/>
        <end position="23"/>
    </location>
</feature>
<evidence type="ECO:0000256" key="1">
    <source>
        <dbReference type="SAM" id="SignalP"/>
    </source>
</evidence>
<feature type="chain" id="PRO_5018555076" evidence="1">
    <location>
        <begin position="24"/>
        <end position="141"/>
    </location>
</feature>
<reference evidence="2" key="2">
    <citation type="submission" date="2025-09" db="UniProtKB">
        <authorList>
            <consortium name="Ensembl"/>
        </authorList>
    </citation>
    <scope>IDENTIFICATION</scope>
</reference>
<dbReference type="GeneTree" id="ENSGT00390000014712"/>
<dbReference type="Proteomes" id="UP000261580">
    <property type="component" value="Unassembled WGS sequence"/>
</dbReference>